<evidence type="ECO:0000256" key="5">
    <source>
        <dbReference type="ARBA" id="ARBA00035396"/>
    </source>
</evidence>
<evidence type="ECO:0000313" key="7">
    <source>
        <dbReference type="WBParaSite" id="TMUE_1000003146.1"/>
    </source>
</evidence>
<dbReference type="GO" id="GO:0006412">
    <property type="term" value="P:translation"/>
    <property type="evidence" value="ECO:0007669"/>
    <property type="project" value="InterPro"/>
</dbReference>
<dbReference type="NCBIfam" id="TIGR03625">
    <property type="entry name" value="L3_bact"/>
    <property type="match status" value="1"/>
</dbReference>
<dbReference type="GO" id="GO:0003735">
    <property type="term" value="F:structural constituent of ribosome"/>
    <property type="evidence" value="ECO:0007669"/>
    <property type="project" value="InterPro"/>
</dbReference>
<reference evidence="6" key="2">
    <citation type="submission" date="2014-03" db="EMBL/GenBank/DDBJ databases">
        <title>The whipworm genome and dual-species transcriptomics of an intimate host-pathogen interaction.</title>
        <authorList>
            <person name="Foth B.J."/>
            <person name="Tsai I.J."/>
            <person name="Reid A.J."/>
            <person name="Bancroft A.J."/>
            <person name="Nichol S."/>
            <person name="Tracey A."/>
            <person name="Holroyd N."/>
            <person name="Cotton J.A."/>
            <person name="Stanley E.J."/>
            <person name="Zarowiecki M."/>
            <person name="Liu J.Z."/>
            <person name="Huckvale T."/>
            <person name="Cooper P.J."/>
            <person name="Grencis R.K."/>
            <person name="Berriman M."/>
        </authorList>
    </citation>
    <scope>NUCLEOTIDE SEQUENCE [LARGE SCALE GENOMIC DNA]</scope>
    <source>
        <strain evidence="6">Edinburgh</strain>
    </source>
</reference>
<dbReference type="InterPro" id="IPR009000">
    <property type="entry name" value="Transl_B-barrel_sf"/>
</dbReference>
<dbReference type="SUPFAM" id="SSF50447">
    <property type="entry name" value="Translation proteins"/>
    <property type="match status" value="1"/>
</dbReference>
<evidence type="ECO:0000256" key="1">
    <source>
        <dbReference type="ARBA" id="ARBA00006540"/>
    </source>
</evidence>
<name>A0A5S6Q772_TRIMR</name>
<dbReference type="STRING" id="70415.A0A5S6Q772"/>
<dbReference type="Gene3D" id="2.40.30.10">
    <property type="entry name" value="Translation factors"/>
    <property type="match status" value="2"/>
</dbReference>
<protein>
    <recommendedName>
        <fullName evidence="4">Large ribosomal subunit protein uL3m</fullName>
    </recommendedName>
    <alternativeName>
        <fullName evidence="5">39S ribosomal protein L3, mitochondrial</fullName>
    </alternativeName>
</protein>
<keyword evidence="6" id="KW-1185">Reference proteome</keyword>
<organism evidence="6 7">
    <name type="scientific">Trichuris muris</name>
    <name type="common">Mouse whipworm</name>
    <dbReference type="NCBI Taxonomy" id="70415"/>
    <lineage>
        <taxon>Eukaryota</taxon>
        <taxon>Metazoa</taxon>
        <taxon>Ecdysozoa</taxon>
        <taxon>Nematoda</taxon>
        <taxon>Enoplea</taxon>
        <taxon>Dorylaimia</taxon>
        <taxon>Trichinellida</taxon>
        <taxon>Trichuridae</taxon>
        <taxon>Trichuris</taxon>
    </lineage>
</organism>
<evidence type="ECO:0000313" key="8">
    <source>
        <dbReference type="WBParaSite" id="TMUE_1000004914.1"/>
    </source>
</evidence>
<comment type="similarity">
    <text evidence="1">Belongs to the universal ribosomal protein uL3 family.</text>
</comment>
<dbReference type="InterPro" id="IPR019927">
    <property type="entry name" value="Ribosomal_uL3_bac/org-type"/>
</dbReference>
<keyword evidence="3" id="KW-0687">Ribonucleoprotein</keyword>
<dbReference type="InterPro" id="IPR000597">
    <property type="entry name" value="Ribosomal_uL3"/>
</dbReference>
<dbReference type="WBParaSite" id="TMUE_1000004914.1">
    <property type="protein sequence ID" value="TMUE_1000004914.1"/>
    <property type="gene ID" value="WBGene00295631"/>
</dbReference>
<evidence type="ECO:0000256" key="3">
    <source>
        <dbReference type="ARBA" id="ARBA00023274"/>
    </source>
</evidence>
<reference evidence="6" key="1">
    <citation type="submission" date="2013-11" db="EMBL/GenBank/DDBJ databases">
        <authorList>
            <person name="Aslett M."/>
        </authorList>
    </citation>
    <scope>NUCLEOTIDE SEQUENCE [LARGE SCALE GENOMIC DNA]</scope>
    <source>
        <strain evidence="6">Edinburgh</strain>
    </source>
</reference>
<accession>A0A5S6Q772</accession>
<dbReference type="AlphaFoldDB" id="A0A5S6Q772"/>
<dbReference type="GO" id="GO:0005762">
    <property type="term" value="C:mitochondrial large ribosomal subunit"/>
    <property type="evidence" value="ECO:0007669"/>
    <property type="project" value="TreeGrafter"/>
</dbReference>
<evidence type="ECO:0000256" key="2">
    <source>
        <dbReference type="ARBA" id="ARBA00022980"/>
    </source>
</evidence>
<proteinExistence type="inferred from homology"/>
<dbReference type="Proteomes" id="UP000046395">
    <property type="component" value="Unassembled WGS sequence"/>
</dbReference>
<dbReference type="WBParaSite" id="TMUE_1000003146.1">
    <property type="protein sequence ID" value="TMUE_1000003146.1"/>
    <property type="gene ID" value="WBGene00298622"/>
</dbReference>
<reference evidence="7 8" key="3">
    <citation type="submission" date="2019-12" db="UniProtKB">
        <authorList>
            <consortium name="WormBaseParasite"/>
        </authorList>
    </citation>
    <scope>IDENTIFICATION</scope>
</reference>
<dbReference type="PANTHER" id="PTHR11229">
    <property type="entry name" value="50S RIBOSOMAL PROTEIN L3"/>
    <property type="match status" value="1"/>
</dbReference>
<evidence type="ECO:0000313" key="6">
    <source>
        <dbReference type="Proteomes" id="UP000046395"/>
    </source>
</evidence>
<dbReference type="Pfam" id="PF00297">
    <property type="entry name" value="Ribosomal_L3"/>
    <property type="match status" value="1"/>
</dbReference>
<sequence length="381" mass="42842">MNAFLAIRSTCSHRLTDSCTIRGGFFFLQVRGTRRTTSPPRWWIQPYHGYLRENLSPEGVSFLQKAGLELYMNKVAAVRTDQQSFPPKQWERGSVRCGLVCRKLGTLPQYMRDGTSVICTLLQVLDNHVVSYTDPETWYKNSYVGKKEGLRRLGRLTIGVDSADPQLFTAAYRGLFLKAGVLPKRKLASFAVTPNAAVAPGTRLYANHFLVGQYVDIWGHTIDHGFQGVMVRWGFKGMPKTHGVTKTHRRPGAIGTSGDACVKPGKKMPGHMGNEWRCIRGLQIVRINVKEQVLYVKGSGVPGDINSLVYVKDTGIFPKRVENPPFPTYFLNKDEKLPDEQFIDELFEFSDPTIQFEKAEETSVAVKGVRSNVKKQAKVKK</sequence>
<dbReference type="PANTHER" id="PTHR11229:SF8">
    <property type="entry name" value="LARGE RIBOSOMAL SUBUNIT PROTEIN UL3M"/>
    <property type="match status" value="1"/>
</dbReference>
<evidence type="ECO:0000256" key="4">
    <source>
        <dbReference type="ARBA" id="ARBA00035209"/>
    </source>
</evidence>
<keyword evidence="2" id="KW-0689">Ribosomal protein</keyword>